<dbReference type="InterPro" id="IPR009071">
    <property type="entry name" value="HMG_box_dom"/>
</dbReference>
<evidence type="ECO:0000259" key="1">
    <source>
        <dbReference type="Pfam" id="PF00505"/>
    </source>
</evidence>
<dbReference type="OrthoDB" id="6247875at2759"/>
<dbReference type="AlphaFoldDB" id="A0A9N9C9F2"/>
<dbReference type="Gene3D" id="1.10.30.10">
    <property type="entry name" value="High mobility group box domain"/>
    <property type="match status" value="1"/>
</dbReference>
<sequence length="133" mass="15442">MFNIVSLEHDATDKVVVKQYYEAPSPNDFKDLKRKCSPFLLFRMKVKEAIQKSGRVRSASKISKIAAELWEETSQNEKEIYNRLSAALSRENVIWSSLQQQKTPIDKATEPEFFTYSKDVWTNEESELFGLTL</sequence>
<protein>
    <submittedName>
        <fullName evidence="2">2969_t:CDS:1</fullName>
    </submittedName>
</protein>
<dbReference type="Proteomes" id="UP000789831">
    <property type="component" value="Unassembled WGS sequence"/>
</dbReference>
<proteinExistence type="predicted"/>
<dbReference type="Pfam" id="PF00505">
    <property type="entry name" value="HMG_box"/>
    <property type="match status" value="1"/>
</dbReference>
<keyword evidence="3" id="KW-1185">Reference proteome</keyword>
<dbReference type="InterPro" id="IPR036910">
    <property type="entry name" value="HMG_box_dom_sf"/>
</dbReference>
<dbReference type="SUPFAM" id="SSF47095">
    <property type="entry name" value="HMG-box"/>
    <property type="match status" value="1"/>
</dbReference>
<organism evidence="2 3">
    <name type="scientific">Ambispora gerdemannii</name>
    <dbReference type="NCBI Taxonomy" id="144530"/>
    <lineage>
        <taxon>Eukaryota</taxon>
        <taxon>Fungi</taxon>
        <taxon>Fungi incertae sedis</taxon>
        <taxon>Mucoromycota</taxon>
        <taxon>Glomeromycotina</taxon>
        <taxon>Glomeromycetes</taxon>
        <taxon>Archaeosporales</taxon>
        <taxon>Ambisporaceae</taxon>
        <taxon>Ambispora</taxon>
    </lineage>
</organism>
<reference evidence="2" key="1">
    <citation type="submission" date="2021-06" db="EMBL/GenBank/DDBJ databases">
        <authorList>
            <person name="Kallberg Y."/>
            <person name="Tangrot J."/>
            <person name="Rosling A."/>
        </authorList>
    </citation>
    <scope>NUCLEOTIDE SEQUENCE</scope>
    <source>
        <strain evidence="2">MT106</strain>
    </source>
</reference>
<evidence type="ECO:0000313" key="2">
    <source>
        <dbReference type="EMBL" id="CAG8592122.1"/>
    </source>
</evidence>
<name>A0A9N9C9F2_9GLOM</name>
<dbReference type="EMBL" id="CAJVPL010001906">
    <property type="protein sequence ID" value="CAG8592122.1"/>
    <property type="molecule type" value="Genomic_DNA"/>
</dbReference>
<accession>A0A9N9C9F2</accession>
<gene>
    <name evidence="2" type="ORF">AGERDE_LOCUS8661</name>
</gene>
<feature type="domain" description="HMG box" evidence="1">
    <location>
        <begin position="33"/>
        <end position="87"/>
    </location>
</feature>
<evidence type="ECO:0000313" key="3">
    <source>
        <dbReference type="Proteomes" id="UP000789831"/>
    </source>
</evidence>
<dbReference type="CDD" id="cd00084">
    <property type="entry name" value="HMG-box_SF"/>
    <property type="match status" value="1"/>
</dbReference>
<comment type="caution">
    <text evidence="2">The sequence shown here is derived from an EMBL/GenBank/DDBJ whole genome shotgun (WGS) entry which is preliminary data.</text>
</comment>